<feature type="transmembrane region" description="Helical" evidence="3">
    <location>
        <begin position="126"/>
        <end position="149"/>
    </location>
</feature>
<dbReference type="PANTHER" id="PTHR23028:SF131">
    <property type="entry name" value="BLR2367 PROTEIN"/>
    <property type="match status" value="1"/>
</dbReference>
<feature type="transmembrane region" description="Helical" evidence="3">
    <location>
        <begin position="180"/>
        <end position="203"/>
    </location>
</feature>
<dbReference type="Pfam" id="PF01757">
    <property type="entry name" value="Acyl_transf_3"/>
    <property type="match status" value="1"/>
</dbReference>
<keyword evidence="3" id="KW-1133">Transmembrane helix</keyword>
<feature type="transmembrane region" description="Helical" evidence="3">
    <location>
        <begin position="240"/>
        <end position="260"/>
    </location>
</feature>
<keyword evidence="5" id="KW-0808">Transferase</keyword>
<name>A0A078M740_9STAP</name>
<accession>A0A078M740</accession>
<gene>
    <name evidence="5" type="ORF">BN1048_00989</name>
</gene>
<evidence type="ECO:0000313" key="5">
    <source>
        <dbReference type="EMBL" id="CEA00526.1"/>
    </source>
</evidence>
<keyword evidence="5" id="KW-0012">Acyltransferase</keyword>
<evidence type="ECO:0000313" key="6">
    <source>
        <dbReference type="Proteomes" id="UP000044136"/>
    </source>
</evidence>
<dbReference type="GO" id="GO:0016020">
    <property type="term" value="C:membrane"/>
    <property type="evidence" value="ECO:0007669"/>
    <property type="project" value="TreeGrafter"/>
</dbReference>
<proteinExistence type="inferred from homology"/>
<evidence type="ECO:0000256" key="3">
    <source>
        <dbReference type="SAM" id="Phobius"/>
    </source>
</evidence>
<protein>
    <submittedName>
        <fullName evidence="5">Acyltransferase family protein</fullName>
    </submittedName>
</protein>
<feature type="domain" description="Acyltransferase 3" evidence="4">
    <location>
        <begin position="12"/>
        <end position="323"/>
    </location>
</feature>
<feature type="transmembrane region" description="Helical" evidence="3">
    <location>
        <begin position="46"/>
        <end position="63"/>
    </location>
</feature>
<organism evidence="5 6">
    <name type="scientific">Jeotgalicoccus saudimassiliensis</name>
    <dbReference type="NCBI Taxonomy" id="1461582"/>
    <lineage>
        <taxon>Bacteria</taxon>
        <taxon>Bacillati</taxon>
        <taxon>Bacillota</taxon>
        <taxon>Bacilli</taxon>
        <taxon>Bacillales</taxon>
        <taxon>Staphylococcaceae</taxon>
        <taxon>Jeotgalicoccus</taxon>
    </lineage>
</organism>
<evidence type="ECO:0000256" key="2">
    <source>
        <dbReference type="ARBA" id="ARBA00007400"/>
    </source>
</evidence>
<dbReference type="PANTHER" id="PTHR23028">
    <property type="entry name" value="ACETYLTRANSFERASE"/>
    <property type="match status" value="1"/>
</dbReference>
<dbReference type="InterPro" id="IPR050879">
    <property type="entry name" value="Acyltransferase_3"/>
</dbReference>
<feature type="transmembrane region" description="Helical" evidence="3">
    <location>
        <begin position="302"/>
        <end position="326"/>
    </location>
</feature>
<feature type="transmembrane region" description="Helical" evidence="3">
    <location>
        <begin position="267"/>
        <end position="290"/>
    </location>
</feature>
<keyword evidence="3" id="KW-0472">Membrane</keyword>
<sequence length="353" mass="40303">MKKRLELIQASRAIVPLLVAIVHLAGTMQVKYNHNFLGISDLPKSGGVDYFFVLTGFMMYYVYGGKIGNKEYYKTFLYNRFIRLYPFYWVLAIPVIPLLLFVPGLGSDNLDLFTIIKSLLLWPQEHGPYIFVAWSLSYNVFFYIVFALILGYSKKIFLYVIGIWSISIGIFSLLPESIFIFEFIFSPYFINFIIGSIIASLIVKFKYHNFYIILLILGLSIFVFNWLNIIFIDIDINADFLYLIFASLVITGLSGIDLGVSVRVNKFFNYLGDASFAIFLSHTLTISVLTKTMDILGLTNKLNLTFLGLIIFVGTIIIGCLLYQLIEKPLHSKLKRRSNIKSDGKKAMASSLR</sequence>
<comment type="similarity">
    <text evidence="2">Belongs to the acyltransferase 3 family.</text>
</comment>
<evidence type="ECO:0000256" key="1">
    <source>
        <dbReference type="ARBA" id="ARBA00004370"/>
    </source>
</evidence>
<feature type="transmembrane region" description="Helical" evidence="3">
    <location>
        <begin position="156"/>
        <end position="174"/>
    </location>
</feature>
<dbReference type="InterPro" id="IPR002656">
    <property type="entry name" value="Acyl_transf_3_dom"/>
</dbReference>
<feature type="transmembrane region" description="Helical" evidence="3">
    <location>
        <begin position="84"/>
        <end position="106"/>
    </location>
</feature>
<reference evidence="5 6" key="1">
    <citation type="submission" date="2014-07" db="EMBL/GenBank/DDBJ databases">
        <authorList>
            <person name="Urmite Genomes Urmite Genomes"/>
        </authorList>
    </citation>
    <scope>NUCLEOTIDE SEQUENCE [LARGE SCALE GENOMIC DNA]</scope>
    <source>
        <strain evidence="5 6">13MG44_air</strain>
    </source>
</reference>
<dbReference type="GO" id="GO:0016747">
    <property type="term" value="F:acyltransferase activity, transferring groups other than amino-acyl groups"/>
    <property type="evidence" value="ECO:0007669"/>
    <property type="project" value="InterPro"/>
</dbReference>
<dbReference type="GO" id="GO:0000271">
    <property type="term" value="P:polysaccharide biosynthetic process"/>
    <property type="evidence" value="ECO:0007669"/>
    <property type="project" value="TreeGrafter"/>
</dbReference>
<feature type="transmembrane region" description="Helical" evidence="3">
    <location>
        <begin position="210"/>
        <end position="234"/>
    </location>
</feature>
<evidence type="ECO:0000259" key="4">
    <source>
        <dbReference type="Pfam" id="PF01757"/>
    </source>
</evidence>
<dbReference type="AlphaFoldDB" id="A0A078M740"/>
<dbReference type="EMBL" id="CCSE01000001">
    <property type="protein sequence ID" value="CEA00526.1"/>
    <property type="molecule type" value="Genomic_DNA"/>
</dbReference>
<dbReference type="eggNOG" id="COG1835">
    <property type="taxonomic scope" value="Bacteria"/>
</dbReference>
<dbReference type="STRING" id="1461582.BN1048_00989"/>
<feature type="transmembrane region" description="Helical" evidence="3">
    <location>
        <begin position="7"/>
        <end position="26"/>
    </location>
</feature>
<dbReference type="HOGENOM" id="CLU_005679_2_0_9"/>
<keyword evidence="6" id="KW-1185">Reference proteome</keyword>
<dbReference type="RefSeq" id="WP_035809064.1">
    <property type="nucleotide sequence ID" value="NZ_CCSE01000001.1"/>
</dbReference>
<comment type="subcellular location">
    <subcellularLocation>
        <location evidence="1">Membrane</location>
    </subcellularLocation>
</comment>
<keyword evidence="3" id="KW-0812">Transmembrane</keyword>
<dbReference type="Proteomes" id="UP000044136">
    <property type="component" value="Unassembled WGS sequence"/>
</dbReference>